<dbReference type="Pfam" id="PF26526">
    <property type="entry name" value="DUF8175"/>
    <property type="match status" value="1"/>
</dbReference>
<feature type="region of interest" description="Disordered" evidence="1">
    <location>
        <begin position="38"/>
        <end position="98"/>
    </location>
</feature>
<feature type="compositionally biased region" description="Low complexity" evidence="1">
    <location>
        <begin position="57"/>
        <end position="84"/>
    </location>
</feature>
<feature type="compositionally biased region" description="Polar residues" evidence="1">
    <location>
        <begin position="38"/>
        <end position="49"/>
    </location>
</feature>
<evidence type="ECO:0000313" key="5">
    <source>
        <dbReference type="Proteomes" id="UP001500393"/>
    </source>
</evidence>
<organism evidence="4 5">
    <name type="scientific">Kribbella sancticallisti</name>
    <dbReference type="NCBI Taxonomy" id="460087"/>
    <lineage>
        <taxon>Bacteria</taxon>
        <taxon>Bacillati</taxon>
        <taxon>Actinomycetota</taxon>
        <taxon>Actinomycetes</taxon>
        <taxon>Propionibacteriales</taxon>
        <taxon>Kribbellaceae</taxon>
        <taxon>Kribbella</taxon>
    </lineage>
</organism>
<evidence type="ECO:0000259" key="3">
    <source>
        <dbReference type="Pfam" id="PF26526"/>
    </source>
</evidence>
<dbReference type="RefSeq" id="WP_344211346.1">
    <property type="nucleotide sequence ID" value="NZ_BAAAOS010000017.1"/>
</dbReference>
<evidence type="ECO:0000313" key="4">
    <source>
        <dbReference type="EMBL" id="GAA1563423.1"/>
    </source>
</evidence>
<dbReference type="Proteomes" id="UP001500393">
    <property type="component" value="Unassembled WGS sequence"/>
</dbReference>
<gene>
    <name evidence="4" type="ORF">GCM10009789_15610</name>
</gene>
<keyword evidence="2" id="KW-0812">Transmembrane</keyword>
<keyword evidence="5" id="KW-1185">Reference proteome</keyword>
<name>A0ABN2CU57_9ACTN</name>
<accession>A0ABN2CU57</accession>
<sequence>MDENEDQSPFGRGFVAACVVLTAILACGAVLIVTGSSSDPANASSTNPNVLGPPTSGPATPGQSAGTGATSGSGSVSTSTASAGGQAGCKLPDGEQSVPAVPPAVDAWEVNRRVVVPRSAAFGPGSVDSDGFRRCFAHSPTGAVYAAYNAIAALADQRKAVATVAKLMVPGRHTDALLKQLKADRPDDRSAPTQLAGYRLLDTSPDRATVMLAFPVQTAYMSATLTLTWQAGDWRVVPPPPGQPVGAPYSQHRDLDEFVAWSGV</sequence>
<feature type="transmembrane region" description="Helical" evidence="2">
    <location>
        <begin position="12"/>
        <end position="33"/>
    </location>
</feature>
<evidence type="ECO:0000256" key="2">
    <source>
        <dbReference type="SAM" id="Phobius"/>
    </source>
</evidence>
<keyword evidence="2" id="KW-0472">Membrane</keyword>
<dbReference type="InterPro" id="IPR058488">
    <property type="entry name" value="DUF8175"/>
</dbReference>
<protein>
    <recommendedName>
        <fullName evidence="3">DUF8175 domain-containing protein</fullName>
    </recommendedName>
</protein>
<dbReference type="EMBL" id="BAAAOS010000017">
    <property type="protein sequence ID" value="GAA1563423.1"/>
    <property type="molecule type" value="Genomic_DNA"/>
</dbReference>
<feature type="domain" description="DUF8175" evidence="3">
    <location>
        <begin position="77"/>
        <end position="259"/>
    </location>
</feature>
<reference evidence="4 5" key="1">
    <citation type="journal article" date="2019" name="Int. J. Syst. Evol. Microbiol.">
        <title>The Global Catalogue of Microorganisms (GCM) 10K type strain sequencing project: providing services to taxonomists for standard genome sequencing and annotation.</title>
        <authorList>
            <consortium name="The Broad Institute Genomics Platform"/>
            <consortium name="The Broad Institute Genome Sequencing Center for Infectious Disease"/>
            <person name="Wu L."/>
            <person name="Ma J."/>
        </authorList>
    </citation>
    <scope>NUCLEOTIDE SEQUENCE [LARGE SCALE GENOMIC DNA]</scope>
    <source>
        <strain evidence="4 5">JCM 14969</strain>
    </source>
</reference>
<proteinExistence type="predicted"/>
<comment type="caution">
    <text evidence="4">The sequence shown here is derived from an EMBL/GenBank/DDBJ whole genome shotgun (WGS) entry which is preliminary data.</text>
</comment>
<evidence type="ECO:0000256" key="1">
    <source>
        <dbReference type="SAM" id="MobiDB-lite"/>
    </source>
</evidence>
<keyword evidence="2" id="KW-1133">Transmembrane helix</keyword>